<dbReference type="PROSITE" id="PS50972">
    <property type="entry name" value="PTERIN_BINDING"/>
    <property type="match status" value="1"/>
</dbReference>
<dbReference type="GO" id="GO:0046872">
    <property type="term" value="F:metal ion binding"/>
    <property type="evidence" value="ECO:0007669"/>
    <property type="project" value="UniProtKB-KW"/>
</dbReference>
<evidence type="ECO:0000256" key="10">
    <source>
        <dbReference type="ARBA" id="ARBA00022909"/>
    </source>
</evidence>
<dbReference type="KEGG" id="neu:NE0529"/>
<evidence type="ECO:0000256" key="1">
    <source>
        <dbReference type="ARBA" id="ARBA00000012"/>
    </source>
</evidence>
<dbReference type="GO" id="GO:0005829">
    <property type="term" value="C:cytosol"/>
    <property type="evidence" value="ECO:0007669"/>
    <property type="project" value="TreeGrafter"/>
</dbReference>
<dbReference type="PhylomeDB" id="Q82WX7"/>
<dbReference type="PANTHER" id="PTHR20941:SF1">
    <property type="entry name" value="FOLIC ACID SYNTHESIS PROTEIN FOL1"/>
    <property type="match status" value="1"/>
</dbReference>
<proteinExistence type="inferred from homology"/>
<keyword evidence="10 12" id="KW-0289">Folate biosynthesis</keyword>
<dbReference type="InterPro" id="IPR000489">
    <property type="entry name" value="Pterin-binding_dom"/>
</dbReference>
<keyword evidence="7 12" id="KW-0808">Transferase</keyword>
<evidence type="ECO:0000313" key="14">
    <source>
        <dbReference type="EMBL" id="CAD84440.1"/>
    </source>
</evidence>
<protein>
    <recommendedName>
        <fullName evidence="6 12">Dihydropteroate synthase</fullName>
        <shortName evidence="12">DHPS</shortName>
        <ecNumber evidence="5 12">2.5.1.15</ecNumber>
    </recommendedName>
    <alternativeName>
        <fullName evidence="11 12">Dihydropteroate pyrophosphorylase</fullName>
    </alternativeName>
</protein>
<evidence type="ECO:0000256" key="11">
    <source>
        <dbReference type="ARBA" id="ARBA00030193"/>
    </source>
</evidence>
<evidence type="ECO:0000259" key="13">
    <source>
        <dbReference type="PROSITE" id="PS50972"/>
    </source>
</evidence>
<evidence type="ECO:0000256" key="9">
    <source>
        <dbReference type="ARBA" id="ARBA00022842"/>
    </source>
</evidence>
<dbReference type="CDD" id="cd00739">
    <property type="entry name" value="DHPS"/>
    <property type="match status" value="1"/>
</dbReference>
<name>Q82WX7_NITEU</name>
<evidence type="ECO:0000256" key="12">
    <source>
        <dbReference type="RuleBase" id="RU361205"/>
    </source>
</evidence>
<evidence type="ECO:0000313" key="15">
    <source>
        <dbReference type="Proteomes" id="UP000001416"/>
    </source>
</evidence>
<dbReference type="GO" id="GO:0046656">
    <property type="term" value="P:folic acid biosynthetic process"/>
    <property type="evidence" value="ECO:0007669"/>
    <property type="project" value="UniProtKB-KW"/>
</dbReference>
<dbReference type="InterPro" id="IPR045031">
    <property type="entry name" value="DHP_synth-like"/>
</dbReference>
<dbReference type="PANTHER" id="PTHR20941">
    <property type="entry name" value="FOLATE SYNTHESIS PROTEINS"/>
    <property type="match status" value="1"/>
</dbReference>
<keyword evidence="9 12" id="KW-0460">Magnesium</keyword>
<dbReference type="Gene3D" id="3.20.20.20">
    <property type="entry name" value="Dihydropteroate synthase-like"/>
    <property type="match status" value="1"/>
</dbReference>
<gene>
    <name evidence="14" type="primary">folP</name>
    <name evidence="14" type="ordered locus">NE0529</name>
</gene>
<comment type="pathway">
    <text evidence="3 12">Cofactor biosynthesis; tetrahydrofolate biosynthesis; 7,8-dihydrofolate from 2-amino-4-hydroxy-6-hydroxymethyl-7,8-dihydropteridine diphosphate and 4-aminobenzoate: step 1/2.</text>
</comment>
<evidence type="ECO:0000256" key="2">
    <source>
        <dbReference type="ARBA" id="ARBA00001946"/>
    </source>
</evidence>
<keyword evidence="8 12" id="KW-0479">Metal-binding</keyword>
<dbReference type="HOGENOM" id="CLU_008023_0_3_4"/>
<comment type="similarity">
    <text evidence="4 12">Belongs to the DHPS family.</text>
</comment>
<reference evidence="14 15" key="1">
    <citation type="journal article" date="2003" name="J. Bacteriol.">
        <title>Complete genome sequence of the ammonia-oxidizing bacterium and obligate chemolithoautotroph Nitrosomonas europaea.</title>
        <authorList>
            <person name="Chain P."/>
            <person name="Lamerdin J."/>
            <person name="Larimer F."/>
            <person name="Regala W."/>
            <person name="Land M."/>
            <person name="Hauser L."/>
            <person name="Hooper A."/>
            <person name="Klotz M."/>
            <person name="Norton J."/>
            <person name="Sayavedra-Soto L."/>
            <person name="Arciero D."/>
            <person name="Hommes N."/>
            <person name="Whittaker M."/>
            <person name="Arp D."/>
        </authorList>
    </citation>
    <scope>NUCLEOTIDE SEQUENCE [LARGE SCALE GENOMIC DNA]</scope>
    <source>
        <strain evidence="15">ATCC 19718 / CIP 103999 / KCTC 2705 / NBRC 14298</strain>
    </source>
</reference>
<dbReference type="PROSITE" id="PS00793">
    <property type="entry name" value="DHPS_2"/>
    <property type="match status" value="1"/>
</dbReference>
<dbReference type="InterPro" id="IPR011005">
    <property type="entry name" value="Dihydropteroate_synth-like_sf"/>
</dbReference>
<dbReference type="InterPro" id="IPR006390">
    <property type="entry name" value="DHP_synth_dom"/>
</dbReference>
<feature type="domain" description="Pterin-binding" evidence="13">
    <location>
        <begin position="13"/>
        <end position="264"/>
    </location>
</feature>
<dbReference type="AlphaFoldDB" id="Q82WX7"/>
<evidence type="ECO:0000256" key="3">
    <source>
        <dbReference type="ARBA" id="ARBA00004763"/>
    </source>
</evidence>
<comment type="cofactor">
    <cofactor evidence="2 12">
        <name>Mg(2+)</name>
        <dbReference type="ChEBI" id="CHEBI:18420"/>
    </cofactor>
</comment>
<evidence type="ECO:0000256" key="6">
    <source>
        <dbReference type="ARBA" id="ARBA00016919"/>
    </source>
</evidence>
<comment type="function">
    <text evidence="12">Catalyzes the condensation of para-aminobenzoate (pABA) with 6-hydroxymethyl-7,8-dihydropterin diphosphate (DHPt-PP) to form 7,8-dihydropteroate (H2Pte), the immediate precursor of folate derivatives.</text>
</comment>
<dbReference type="Proteomes" id="UP000001416">
    <property type="component" value="Chromosome"/>
</dbReference>
<dbReference type="GO" id="GO:0046654">
    <property type="term" value="P:tetrahydrofolate biosynthetic process"/>
    <property type="evidence" value="ECO:0007669"/>
    <property type="project" value="UniProtKB-UniPathway"/>
</dbReference>
<dbReference type="GO" id="GO:0004156">
    <property type="term" value="F:dihydropteroate synthase activity"/>
    <property type="evidence" value="ECO:0007669"/>
    <property type="project" value="UniProtKB-EC"/>
</dbReference>
<dbReference type="EC" id="2.5.1.15" evidence="5 12"/>
<dbReference type="SUPFAM" id="SSF51717">
    <property type="entry name" value="Dihydropteroate synthetase-like"/>
    <property type="match status" value="1"/>
</dbReference>
<dbReference type="EMBL" id="AL954747">
    <property type="protein sequence ID" value="CAD84440.1"/>
    <property type="molecule type" value="Genomic_DNA"/>
</dbReference>
<dbReference type="PROSITE" id="PS00792">
    <property type="entry name" value="DHPS_1"/>
    <property type="match status" value="1"/>
</dbReference>
<dbReference type="eggNOG" id="COG0294">
    <property type="taxonomic scope" value="Bacteria"/>
</dbReference>
<evidence type="ECO:0000256" key="8">
    <source>
        <dbReference type="ARBA" id="ARBA00022723"/>
    </source>
</evidence>
<dbReference type="NCBIfam" id="TIGR01496">
    <property type="entry name" value="DHPS"/>
    <property type="match status" value="1"/>
</dbReference>
<evidence type="ECO:0000256" key="7">
    <source>
        <dbReference type="ARBA" id="ARBA00022679"/>
    </source>
</evidence>
<evidence type="ECO:0000256" key="4">
    <source>
        <dbReference type="ARBA" id="ARBA00009503"/>
    </source>
</evidence>
<organism evidence="14 15">
    <name type="scientific">Nitrosomonas europaea (strain ATCC 19718 / CIP 103999 / KCTC 2705 / NBRC 14298)</name>
    <dbReference type="NCBI Taxonomy" id="228410"/>
    <lineage>
        <taxon>Bacteria</taxon>
        <taxon>Pseudomonadati</taxon>
        <taxon>Pseudomonadota</taxon>
        <taxon>Betaproteobacteria</taxon>
        <taxon>Nitrosomonadales</taxon>
        <taxon>Nitrosomonadaceae</taxon>
        <taxon>Nitrosomonas</taxon>
    </lineage>
</organism>
<dbReference type="UniPathway" id="UPA00077">
    <property type="reaction ID" value="UER00156"/>
</dbReference>
<accession>Q82WX7</accession>
<keyword evidence="15" id="KW-1185">Reference proteome</keyword>
<dbReference type="FunFam" id="3.20.20.20:FF:000006">
    <property type="entry name" value="Dihydropteroate synthase"/>
    <property type="match status" value="1"/>
</dbReference>
<dbReference type="Pfam" id="PF00809">
    <property type="entry name" value="Pterin_bind"/>
    <property type="match status" value="1"/>
</dbReference>
<sequence length="280" mass="30226">MNRLQRILQQNRPLIMGVINVTPDSFSDGGYFDTTEKAIEQARRLIQEGADILDIGGESTRPGSLSVGGDEELLRVMPVIEFALSMDIPVSVDTSKPEVMRATIDAGVDLVNDINALRAPGALDVVADSAVMICLMHMQGKPETMQHNPQYSDVVAEVISFLEQRVAAAVSTGIERERIIIDPGFGFGKTFEHNLMLLRGLDRLVSTNFPVLAGLSRKSMLGTITGNAVNDRVHASVAAALLAVGQGARIIRVHDVKATRDAFSVFAAVNRIAPGFLLHL</sequence>
<dbReference type="STRING" id="228410.NE0529"/>
<comment type="catalytic activity">
    <reaction evidence="1">
        <text>(7,8-dihydropterin-6-yl)methyl diphosphate + 4-aminobenzoate = 7,8-dihydropteroate + diphosphate</text>
        <dbReference type="Rhea" id="RHEA:19949"/>
        <dbReference type="ChEBI" id="CHEBI:17836"/>
        <dbReference type="ChEBI" id="CHEBI:17839"/>
        <dbReference type="ChEBI" id="CHEBI:33019"/>
        <dbReference type="ChEBI" id="CHEBI:72950"/>
        <dbReference type="EC" id="2.5.1.15"/>
    </reaction>
</comment>
<evidence type="ECO:0000256" key="5">
    <source>
        <dbReference type="ARBA" id="ARBA00012458"/>
    </source>
</evidence>